<keyword evidence="2" id="KW-0378">Hydrolase</keyword>
<dbReference type="InterPro" id="IPR051167">
    <property type="entry name" value="Prolyl_oligopep/macrocyclase"/>
</dbReference>
<proteinExistence type="predicted"/>
<dbReference type="PANTHER" id="PTHR42881">
    <property type="entry name" value="PROLYL ENDOPEPTIDASE"/>
    <property type="match status" value="1"/>
</dbReference>
<evidence type="ECO:0000259" key="6">
    <source>
        <dbReference type="Pfam" id="PF02897"/>
    </source>
</evidence>
<evidence type="ECO:0000259" key="5">
    <source>
        <dbReference type="Pfam" id="PF00326"/>
    </source>
</evidence>
<dbReference type="GO" id="GO:0005829">
    <property type="term" value="C:cytosol"/>
    <property type="evidence" value="ECO:0007669"/>
    <property type="project" value="TreeGrafter"/>
</dbReference>
<dbReference type="PRINTS" id="PR00862">
    <property type="entry name" value="PROLIGOPTASE"/>
</dbReference>
<protein>
    <submittedName>
        <fullName evidence="7">S9 family peptidase</fullName>
    </submittedName>
</protein>
<keyword evidence="1" id="KW-0645">Protease</keyword>
<keyword evidence="3" id="KW-0720">Serine protease</keyword>
<dbReference type="InterPro" id="IPR023302">
    <property type="entry name" value="Pept_S9A_N"/>
</dbReference>
<dbReference type="SUPFAM" id="SSF50993">
    <property type="entry name" value="Peptidase/esterase 'gauge' domain"/>
    <property type="match status" value="1"/>
</dbReference>
<evidence type="ECO:0000256" key="3">
    <source>
        <dbReference type="ARBA" id="ARBA00022825"/>
    </source>
</evidence>
<gene>
    <name evidence="7" type="ORF">GTW58_10695</name>
</gene>
<dbReference type="PANTHER" id="PTHR42881:SF13">
    <property type="entry name" value="PROLYL ENDOPEPTIDASE"/>
    <property type="match status" value="1"/>
</dbReference>
<evidence type="ECO:0000256" key="2">
    <source>
        <dbReference type="ARBA" id="ARBA00022801"/>
    </source>
</evidence>
<dbReference type="InterPro" id="IPR002470">
    <property type="entry name" value="Peptidase_S9A"/>
</dbReference>
<dbReference type="InterPro" id="IPR029058">
    <property type="entry name" value="AB_hydrolase_fold"/>
</dbReference>
<sequence length="748" mass="82785">MSAHSQDQQPGHLTQPSHLTQPGHGSQPSPPTQSGQPNTEPCEPQDNFLWLEAIHDSRAMDWVHEQNIRTEDLLVTPALEKLEADALEVMDSTDKIPMVSKQGEFYYNFWRDADHPRGIFRRTTWDSWISDDPQWDVLLDLDELSAREGTPWVWAGSRLLRPQYTDGHWRRALISMTPDGGDARRVREFDLVDRAFVAPQDGGFDLPVAKTSASWVDADTLVVATETGPGSLTASSYPAQVRQVTRGSSVEESPVVFDVPHHHIQAWAGRDHTPGFERTLALDVIDFFRSVTYVLDPEGTPVPVRVPESVEVDIHKQWVLFRPQEPWQHNGQTHAPGTLLAAELEAFQNGNTDLEVVFEPDPHTSLQGWSWTADRLILRLLHNVSSATRVVTPGTWSTEDFGTQLQHQSTSVWAVDDEDPEHGNDVWVSTSGFLSPTTVMRATLSVGSAEGSQPRMVKQAPSFFDAHSLSVQQHWATSADGTRVPYYQVGPRDLVLDGRNPVLLSGYGGFEVSRTPAYSGVTGRSWLTRTFTNNDDDGPVATHRTGIYVVANIRGGGEFGPQWHRAALQDKRHRAYEDFAAVAQDLHDRGVSTPASLACSGGSNGGLLVGNMLVSHPDLFGAISCGVPLLDMRRYTKLSAGTSWIAEYGDPEDPAQWEFIRTFSPYHLVEAGADYPPVLFWTATSDDRVGPVQARKMAALMQEQGHRNVWFHETLEGGHAGAGDNKQAARSHALSTEFLWRAVTGTLV</sequence>
<evidence type="ECO:0000256" key="4">
    <source>
        <dbReference type="SAM" id="MobiDB-lite"/>
    </source>
</evidence>
<feature type="domain" description="Peptidase S9A N-terminal" evidence="6">
    <location>
        <begin position="45"/>
        <end position="449"/>
    </location>
</feature>
<dbReference type="Gene3D" id="3.40.50.1820">
    <property type="entry name" value="alpha/beta hydrolase"/>
    <property type="match status" value="1"/>
</dbReference>
<evidence type="ECO:0000256" key="1">
    <source>
        <dbReference type="ARBA" id="ARBA00022670"/>
    </source>
</evidence>
<feature type="region of interest" description="Disordered" evidence="4">
    <location>
        <begin position="1"/>
        <end position="44"/>
    </location>
</feature>
<evidence type="ECO:0000313" key="7">
    <source>
        <dbReference type="EMBL" id="NKE10387.1"/>
    </source>
</evidence>
<dbReference type="Pfam" id="PF00326">
    <property type="entry name" value="Peptidase_S9"/>
    <property type="match status" value="1"/>
</dbReference>
<dbReference type="EMBL" id="JAAVUN010000023">
    <property type="protein sequence ID" value="NKE10387.1"/>
    <property type="molecule type" value="Genomic_DNA"/>
</dbReference>
<dbReference type="GO" id="GO:0070012">
    <property type="term" value="F:oligopeptidase activity"/>
    <property type="evidence" value="ECO:0007669"/>
    <property type="project" value="TreeGrafter"/>
</dbReference>
<accession>A0A846TYV8</accession>
<dbReference type="GO" id="GO:0006508">
    <property type="term" value="P:proteolysis"/>
    <property type="evidence" value="ECO:0007669"/>
    <property type="project" value="UniProtKB-KW"/>
</dbReference>
<dbReference type="Pfam" id="PF02897">
    <property type="entry name" value="Peptidase_S9_N"/>
    <property type="match status" value="1"/>
</dbReference>
<comment type="caution">
    <text evidence="7">The sequence shown here is derived from an EMBL/GenBank/DDBJ whole genome shotgun (WGS) entry which is preliminary data.</text>
</comment>
<dbReference type="AlphaFoldDB" id="A0A846TYV8"/>
<dbReference type="InterPro" id="IPR001375">
    <property type="entry name" value="Peptidase_S9_cat"/>
</dbReference>
<dbReference type="Gene3D" id="2.130.10.120">
    <property type="entry name" value="Prolyl oligopeptidase, N-terminal domain"/>
    <property type="match status" value="1"/>
</dbReference>
<evidence type="ECO:0000313" key="8">
    <source>
        <dbReference type="Proteomes" id="UP000521379"/>
    </source>
</evidence>
<feature type="compositionally biased region" description="Polar residues" evidence="4">
    <location>
        <begin position="1"/>
        <end position="19"/>
    </location>
</feature>
<keyword evidence="8" id="KW-1185">Reference proteome</keyword>
<dbReference type="RefSeq" id="WP_119933429.1">
    <property type="nucleotide sequence ID" value="NZ_JAAVUN010000023.1"/>
</dbReference>
<dbReference type="GO" id="GO:0004252">
    <property type="term" value="F:serine-type endopeptidase activity"/>
    <property type="evidence" value="ECO:0007669"/>
    <property type="project" value="InterPro"/>
</dbReference>
<feature type="domain" description="Peptidase S9 prolyl oligopeptidase catalytic" evidence="5">
    <location>
        <begin position="541"/>
        <end position="743"/>
    </location>
</feature>
<reference evidence="7 8" key="1">
    <citation type="submission" date="2020-02" db="EMBL/GenBank/DDBJ databases">
        <authorList>
            <person name="Sun Q."/>
        </authorList>
    </citation>
    <scope>NUCLEOTIDE SEQUENCE [LARGE SCALE GENOMIC DNA]</scope>
    <source>
        <strain evidence="7 8">YIM 13062</strain>
    </source>
</reference>
<dbReference type="Proteomes" id="UP000521379">
    <property type="component" value="Unassembled WGS sequence"/>
</dbReference>
<dbReference type="SUPFAM" id="SSF53474">
    <property type="entry name" value="alpha/beta-Hydrolases"/>
    <property type="match status" value="1"/>
</dbReference>
<name>A0A846TYV8_9MICC</name>
<organism evidence="7 8">
    <name type="scientific">Kocuria subflava</name>
    <dbReference type="NCBI Taxonomy" id="1736139"/>
    <lineage>
        <taxon>Bacteria</taxon>
        <taxon>Bacillati</taxon>
        <taxon>Actinomycetota</taxon>
        <taxon>Actinomycetes</taxon>
        <taxon>Micrococcales</taxon>
        <taxon>Micrococcaceae</taxon>
        <taxon>Kocuria</taxon>
    </lineage>
</organism>
<feature type="compositionally biased region" description="Low complexity" evidence="4">
    <location>
        <begin position="20"/>
        <end position="39"/>
    </location>
</feature>